<dbReference type="InterPro" id="IPR000182">
    <property type="entry name" value="GNAT_dom"/>
</dbReference>
<evidence type="ECO:0000313" key="2">
    <source>
        <dbReference type="EMBL" id="AHC16677.1"/>
    </source>
</evidence>
<dbReference type="PANTHER" id="PTHR13170:SF16">
    <property type="entry name" value="PROTEIN O-GLCNACASE"/>
    <property type="match status" value="1"/>
</dbReference>
<dbReference type="InterPro" id="IPR051822">
    <property type="entry name" value="Glycosyl_Hydrolase_84"/>
</dbReference>
<dbReference type="InterPro" id="IPR016181">
    <property type="entry name" value="Acyl_CoA_acyltransferase"/>
</dbReference>
<dbReference type="GO" id="GO:0016231">
    <property type="term" value="F:beta-N-acetylglucosaminidase activity"/>
    <property type="evidence" value="ECO:0007669"/>
    <property type="project" value="TreeGrafter"/>
</dbReference>
<dbReference type="SUPFAM" id="SSF55729">
    <property type="entry name" value="Acyl-CoA N-acyltransferases (Nat)"/>
    <property type="match status" value="1"/>
</dbReference>
<dbReference type="Gene3D" id="3.40.630.30">
    <property type="match status" value="1"/>
</dbReference>
<name>V5WLE0_9SPIO</name>
<dbReference type="EMBL" id="CP006939">
    <property type="protein sequence ID" value="AHC16677.1"/>
    <property type="molecule type" value="Genomic_DNA"/>
</dbReference>
<dbReference type="CDD" id="cd04301">
    <property type="entry name" value="NAT_SF"/>
    <property type="match status" value="1"/>
</dbReference>
<dbReference type="Proteomes" id="UP000018680">
    <property type="component" value="Chromosome"/>
</dbReference>
<evidence type="ECO:0000259" key="1">
    <source>
        <dbReference type="PROSITE" id="PS51186"/>
    </source>
</evidence>
<dbReference type="GO" id="GO:0016747">
    <property type="term" value="F:acyltransferase activity, transferring groups other than amino-acyl groups"/>
    <property type="evidence" value="ECO:0007669"/>
    <property type="project" value="InterPro"/>
</dbReference>
<keyword evidence="2" id="KW-0808">Transferase</keyword>
<dbReference type="KEGG" id="slr:L21SP2_3339"/>
<organism evidence="2 3">
    <name type="scientific">Salinispira pacifica</name>
    <dbReference type="NCBI Taxonomy" id="1307761"/>
    <lineage>
        <taxon>Bacteria</taxon>
        <taxon>Pseudomonadati</taxon>
        <taxon>Spirochaetota</taxon>
        <taxon>Spirochaetia</taxon>
        <taxon>Spirochaetales</taxon>
        <taxon>Spirochaetaceae</taxon>
        <taxon>Salinispira</taxon>
    </lineage>
</organism>
<dbReference type="AlphaFoldDB" id="V5WLE0"/>
<dbReference type="STRING" id="1307761.L21SP2_3339"/>
<dbReference type="PANTHER" id="PTHR13170">
    <property type="entry name" value="O-GLCNACASE"/>
    <property type="match status" value="1"/>
</dbReference>
<dbReference type="Pfam" id="PF00583">
    <property type="entry name" value="Acetyltransf_1"/>
    <property type="match status" value="1"/>
</dbReference>
<dbReference type="HOGENOM" id="CLU_086044_1_0_12"/>
<proteinExistence type="predicted"/>
<gene>
    <name evidence="2" type="ORF">L21SP2_3339</name>
</gene>
<sequence length="201" mass="23115">MSTEIIRPFHPADAPHLLDICLKTGDNGKDGTRLYSDPWFIGQLYVMPYITYDPDLCLVIVDQEVPKGYVLGASHTGNFYRWMEDFYLPPLRMHYPQTMRCSSDTEQFFLARLHSDKSAVPVTREHPAHLHINLLPEIQGRGYGSELINQFIKQLRHMDVPGVYLHTGTNNSAAVRFYRKQGFSILEENRSSVKMGKRLDS</sequence>
<evidence type="ECO:0000313" key="3">
    <source>
        <dbReference type="Proteomes" id="UP000018680"/>
    </source>
</evidence>
<feature type="domain" description="N-acetyltransferase" evidence="1">
    <location>
        <begin position="4"/>
        <end position="200"/>
    </location>
</feature>
<reference evidence="2 3" key="1">
    <citation type="journal article" date="2015" name="Stand. Genomic Sci.">
        <title>Complete genome sequence and description of Salinispira pacifica gen. nov., sp. nov., a novel spirochaete isolated form a hypersaline microbial mat.</title>
        <authorList>
            <person name="Ben Hania W."/>
            <person name="Joseph M."/>
            <person name="Schumann P."/>
            <person name="Bunk B."/>
            <person name="Fiebig A."/>
            <person name="Sproer C."/>
            <person name="Klenk H.P."/>
            <person name="Fardeau M.L."/>
            <person name="Spring S."/>
        </authorList>
    </citation>
    <scope>NUCLEOTIDE SEQUENCE [LARGE SCALE GENOMIC DNA]</scope>
    <source>
        <strain evidence="2 3">L21-RPul-D2</strain>
    </source>
</reference>
<dbReference type="PROSITE" id="PS51186">
    <property type="entry name" value="GNAT"/>
    <property type="match status" value="1"/>
</dbReference>
<dbReference type="eggNOG" id="COG0456">
    <property type="taxonomic scope" value="Bacteria"/>
</dbReference>
<accession>V5WLE0</accession>
<dbReference type="GO" id="GO:0009100">
    <property type="term" value="P:glycoprotein metabolic process"/>
    <property type="evidence" value="ECO:0007669"/>
    <property type="project" value="TreeGrafter"/>
</dbReference>
<protein>
    <submittedName>
        <fullName evidence="2">Acetyltransferase</fullName>
    </submittedName>
</protein>
<dbReference type="OrthoDB" id="361043at2"/>
<keyword evidence="3" id="KW-1185">Reference proteome</keyword>
<dbReference type="RefSeq" id="WP_024269565.1">
    <property type="nucleotide sequence ID" value="NC_023035.1"/>
</dbReference>